<proteinExistence type="predicted"/>
<keyword evidence="2" id="KW-1185">Reference proteome</keyword>
<reference evidence="1" key="1">
    <citation type="submission" date="2022-07" db="EMBL/GenBank/DDBJ databases">
        <title>Chromosome-level genome of Muraenolepis orangiensis.</title>
        <authorList>
            <person name="Kim J."/>
        </authorList>
    </citation>
    <scope>NUCLEOTIDE SEQUENCE</scope>
    <source>
        <strain evidence="1">KU_S4_2022</strain>
        <tissue evidence="1">Muscle</tissue>
    </source>
</reference>
<name>A0A9Q0ICI7_9TELE</name>
<feature type="non-terminal residue" evidence="1">
    <location>
        <position position="167"/>
    </location>
</feature>
<organism evidence="1 2">
    <name type="scientific">Muraenolepis orangiensis</name>
    <name type="common">Patagonian moray cod</name>
    <dbReference type="NCBI Taxonomy" id="630683"/>
    <lineage>
        <taxon>Eukaryota</taxon>
        <taxon>Metazoa</taxon>
        <taxon>Chordata</taxon>
        <taxon>Craniata</taxon>
        <taxon>Vertebrata</taxon>
        <taxon>Euteleostomi</taxon>
        <taxon>Actinopterygii</taxon>
        <taxon>Neopterygii</taxon>
        <taxon>Teleostei</taxon>
        <taxon>Neoteleostei</taxon>
        <taxon>Acanthomorphata</taxon>
        <taxon>Zeiogadaria</taxon>
        <taxon>Gadariae</taxon>
        <taxon>Gadiformes</taxon>
        <taxon>Muraenolepidoidei</taxon>
        <taxon>Muraenolepididae</taxon>
        <taxon>Muraenolepis</taxon>
    </lineage>
</organism>
<dbReference type="Gene3D" id="1.10.220.160">
    <property type="match status" value="1"/>
</dbReference>
<gene>
    <name evidence="1" type="ORF">NHX12_005790</name>
</gene>
<evidence type="ECO:0000313" key="1">
    <source>
        <dbReference type="EMBL" id="KAJ3593455.1"/>
    </source>
</evidence>
<dbReference type="EMBL" id="JANIIK010000112">
    <property type="protein sequence ID" value="KAJ3593455.1"/>
    <property type="molecule type" value="Genomic_DNA"/>
</dbReference>
<accession>A0A9Q0ICI7</accession>
<comment type="caution">
    <text evidence="1">The sequence shown here is derived from an EMBL/GenBank/DDBJ whole genome shotgun (WGS) entry which is preliminary data.</text>
</comment>
<dbReference type="AlphaFoldDB" id="A0A9Q0ICI7"/>
<dbReference type="OrthoDB" id="265717at2759"/>
<protein>
    <submittedName>
        <fullName evidence="1">Uncharacterized protein</fullName>
    </submittedName>
</protein>
<evidence type="ECO:0000313" key="2">
    <source>
        <dbReference type="Proteomes" id="UP001148018"/>
    </source>
</evidence>
<sequence length="167" mass="18876">RRAWSVHKRECRCLQSLLPRTPTDSVRLAARILLAASNLSAKQSEELYTIEEHESHLDLMSEQKRRGLSQLADMFQIYLRPEIPDLMKEMTSALPPSCQDPLGLLAKVQLWILLRIAGHMTTWFPLKLRDASGLAPRCTYATAHGCSARVPLSSTAPQVKNRNLINF</sequence>
<dbReference type="Proteomes" id="UP001148018">
    <property type="component" value="Unassembled WGS sequence"/>
</dbReference>